<protein>
    <submittedName>
        <fullName evidence="2">Uncharacterized protein</fullName>
    </submittedName>
</protein>
<reference evidence="2 3" key="1">
    <citation type="submission" date="2019-02" db="EMBL/GenBank/DDBJ databases">
        <title>Genome sequencing of the rare red list fungi Bondarzewia mesenterica.</title>
        <authorList>
            <person name="Buettner E."/>
            <person name="Kellner H."/>
        </authorList>
    </citation>
    <scope>NUCLEOTIDE SEQUENCE [LARGE SCALE GENOMIC DNA]</scope>
    <source>
        <strain evidence="2 3">DSM 108281</strain>
    </source>
</reference>
<accession>A0A4S4M047</accession>
<comment type="caution">
    <text evidence="2">The sequence shown here is derived from an EMBL/GenBank/DDBJ whole genome shotgun (WGS) entry which is preliminary data.</text>
</comment>
<dbReference type="EMBL" id="SGPL01000079">
    <property type="protein sequence ID" value="THH18334.1"/>
    <property type="molecule type" value="Genomic_DNA"/>
</dbReference>
<feature type="compositionally biased region" description="Polar residues" evidence="1">
    <location>
        <begin position="292"/>
        <end position="301"/>
    </location>
</feature>
<organism evidence="2 3">
    <name type="scientific">Bondarzewia mesenterica</name>
    <dbReference type="NCBI Taxonomy" id="1095465"/>
    <lineage>
        <taxon>Eukaryota</taxon>
        <taxon>Fungi</taxon>
        <taxon>Dikarya</taxon>
        <taxon>Basidiomycota</taxon>
        <taxon>Agaricomycotina</taxon>
        <taxon>Agaricomycetes</taxon>
        <taxon>Russulales</taxon>
        <taxon>Bondarzewiaceae</taxon>
        <taxon>Bondarzewia</taxon>
    </lineage>
</organism>
<evidence type="ECO:0000313" key="3">
    <source>
        <dbReference type="Proteomes" id="UP000310158"/>
    </source>
</evidence>
<keyword evidence="3" id="KW-1185">Reference proteome</keyword>
<dbReference type="AlphaFoldDB" id="A0A4S4M047"/>
<feature type="compositionally biased region" description="Low complexity" evidence="1">
    <location>
        <begin position="302"/>
        <end position="324"/>
    </location>
</feature>
<name>A0A4S4M047_9AGAM</name>
<dbReference type="Proteomes" id="UP000310158">
    <property type="component" value="Unassembled WGS sequence"/>
</dbReference>
<feature type="region of interest" description="Disordered" evidence="1">
    <location>
        <begin position="291"/>
        <end position="350"/>
    </location>
</feature>
<dbReference type="OrthoDB" id="2959034at2759"/>
<evidence type="ECO:0000256" key="1">
    <source>
        <dbReference type="SAM" id="MobiDB-lite"/>
    </source>
</evidence>
<evidence type="ECO:0000313" key="2">
    <source>
        <dbReference type="EMBL" id="THH18334.1"/>
    </source>
</evidence>
<sequence>MIVDKTDNNPLPDDLTPAEAPPSYAYALQGHASTSYSSGPKAAYPTISSPTATAALFSTLSKKQGKPYKAKSRWFFFWNVKDGQADSRDDTGSTARSCQAMPYCRICEPFIEGHMPVYWAIVKRPTVPAKADRQNTRLDTESDALVMALLTASSPITPATISEVRLGCLHHSDHWLFQHIKQHVKEFSQLTGTDEMLLEDSGDLVAIEEVPGDASAFIAKFELVHFQLRMRVSKRVEAEFIAKGRLWCLSFFISPNGAHGYRPGSWLISLTLLEHSPPTWIDSRLIVAEPSRPQTTSVSNDSSSSPFPSTPSRLSLPPFRLSGLLPPPQHPSRDPSPRMSTRSQKPKPTINLRIKSGSKELVPKPLGGPHEIVVPLEDSTMGANLQYEGSPYIDSLGTLNATLQVQLRKPDSDCVIC</sequence>
<proteinExistence type="predicted"/>
<gene>
    <name evidence="2" type="ORF">EW146_g2643</name>
</gene>
<feature type="region of interest" description="Disordered" evidence="1">
    <location>
        <begin position="1"/>
        <end position="20"/>
    </location>
</feature>